<dbReference type="GO" id="GO:0005229">
    <property type="term" value="F:intracellularly calcium-gated chloride channel activity"/>
    <property type="evidence" value="ECO:0007669"/>
    <property type="project" value="InterPro"/>
</dbReference>
<dbReference type="InterPro" id="IPR036465">
    <property type="entry name" value="vWFA_dom_sf"/>
</dbReference>
<dbReference type="GO" id="GO:0005886">
    <property type="term" value="C:plasma membrane"/>
    <property type="evidence" value="ECO:0007669"/>
    <property type="project" value="TreeGrafter"/>
</dbReference>
<dbReference type="SMART" id="SM00327">
    <property type="entry name" value="VWA"/>
    <property type="match status" value="1"/>
</dbReference>
<dbReference type="GO" id="GO:0008237">
    <property type="term" value="F:metallopeptidase activity"/>
    <property type="evidence" value="ECO:0007669"/>
    <property type="project" value="UniProtKB-KW"/>
</dbReference>
<reference evidence="16" key="1">
    <citation type="journal article" date="2016" name="Nature">
        <title>Genome evolution in the allotetraploid frog Xenopus laevis.</title>
        <authorList>
            <person name="Session A.M."/>
            <person name="Uno Y."/>
            <person name="Kwon T."/>
            <person name="Chapman J.A."/>
            <person name="Toyoda A."/>
            <person name="Takahashi S."/>
            <person name="Fukui A."/>
            <person name="Hikosaka A."/>
            <person name="Suzuki A."/>
            <person name="Kondo M."/>
            <person name="van Heeringen S.J."/>
            <person name="Quigley I."/>
            <person name="Heinz S."/>
            <person name="Ogino H."/>
            <person name="Ochi H."/>
            <person name="Hellsten U."/>
            <person name="Lyons J.B."/>
            <person name="Simakov O."/>
            <person name="Putnam N."/>
            <person name="Stites J."/>
            <person name="Kuroki Y."/>
            <person name="Tanaka T."/>
            <person name="Michiue T."/>
            <person name="Watanabe M."/>
            <person name="Bogdanovic O."/>
            <person name="Lister R."/>
            <person name="Georgiou G."/>
            <person name="Paranjpe S.S."/>
            <person name="van Kruijsbergen I."/>
            <person name="Shu S."/>
            <person name="Carlson J."/>
            <person name="Kinoshita T."/>
            <person name="Ohta Y."/>
            <person name="Mawaribuchi S."/>
            <person name="Jenkins J."/>
            <person name="Grimwood J."/>
            <person name="Schmutz J."/>
            <person name="Mitros T."/>
            <person name="Mozaffari S.V."/>
            <person name="Suzuki Y."/>
            <person name="Haramoto Y."/>
            <person name="Yamamoto T.S."/>
            <person name="Takagi C."/>
            <person name="Heald R."/>
            <person name="Miller K."/>
            <person name="Haudenschild C."/>
            <person name="Kitzman J."/>
            <person name="Nakayama T."/>
            <person name="Izutsu Y."/>
            <person name="Robert J."/>
            <person name="Fortriede J."/>
            <person name="Burns K."/>
            <person name="Lotay V."/>
            <person name="Karimi K."/>
            <person name="Yasuoka Y."/>
            <person name="Dichmann D.S."/>
            <person name="Flajnik M.F."/>
            <person name="Houston D.W."/>
            <person name="Shendure J."/>
            <person name="DuPasquier L."/>
            <person name="Vize P.D."/>
            <person name="Zorn A.M."/>
            <person name="Ito M."/>
            <person name="Marcotte E.M."/>
            <person name="Wallingford J.B."/>
            <person name="Ito Y."/>
            <person name="Asashima M."/>
            <person name="Ueno N."/>
            <person name="Matsuda Y."/>
            <person name="Veenstra G.J."/>
            <person name="Fujiyama A."/>
            <person name="Harland R.M."/>
            <person name="Taira M."/>
            <person name="Rokhsar D.S."/>
        </authorList>
    </citation>
    <scope>NUCLEOTIDE SEQUENCE [LARGE SCALE GENOMIC DNA]</scope>
    <source>
        <strain evidence="16">J</strain>
    </source>
</reference>
<evidence type="ECO:0000313" key="16">
    <source>
        <dbReference type="Proteomes" id="UP000694892"/>
    </source>
</evidence>
<keyword evidence="12" id="KW-1133">Transmembrane helix</keyword>
<keyword evidence="3" id="KW-0645">Protease</keyword>
<dbReference type="CDD" id="cd00198">
    <property type="entry name" value="vWFA"/>
    <property type="match status" value="1"/>
</dbReference>
<comment type="similarity">
    <text evidence="1">Belongs to the CLCR family.</text>
</comment>
<evidence type="ECO:0000256" key="3">
    <source>
        <dbReference type="ARBA" id="ARBA00022670"/>
    </source>
</evidence>
<evidence type="ECO:0000256" key="11">
    <source>
        <dbReference type="SAM" id="MobiDB-lite"/>
    </source>
</evidence>
<evidence type="ECO:0000256" key="4">
    <source>
        <dbReference type="ARBA" id="ARBA00022723"/>
    </source>
</evidence>
<evidence type="ECO:0000256" key="9">
    <source>
        <dbReference type="ARBA" id="ARBA00023180"/>
    </source>
</evidence>
<sequence>MTFSSLFALVLTFHVFFASSTSIKLQNGGYEDIVIAINPGLRENVKIIENIQNMIKDATPYLFSATRNRVYIRSVKILIPITWPNKNYTKARTETYDKADVIIASPHVKFGDDPYTLQYGGCGEPGKYIHMTPDFFLDDNLISIYGPRGRVFVHEWAHLRWGVFDEYNYEKPFYVTGTKNIEATRCSADIIGTYMKLCQGRICNCIRDPQTGLYEDGCVFVPERNQAAKSSIMYSQALPSVTEFCEKNHNTEAPTLQNRICNSRSTWDVIMNSTDIKSTPPKADSNLPVPTFSLLQSSDRVVTLVLDVSGSMASGDRIGRLYQAAEVFVMQIVEEGSHVGIVTFSTTTTVLSKLVQVIDDTQRNKLKRLLPKTAAGGTNICKGIREGIKLNKEHDGSSSNTELVLLTDGEDNYDTSLCFPDIKNSGAIVHFIALGPNPGTKLEQIVEMTGGLRFLATDKVDALGLIDAFSSLKAGDGATTQHAIQLESSGSILKPKNCLTGTVFIDKTVGNGTFFLVTWVTLVPSITLIDPNGKVYTSKDFTSDTTSKSSRLKIPGTVERGAWQYNLCNNHTANQAIGILVTSMAADENVPPITVNAHMNRDNNNFPEPMIVYASVNQGLLPVVNANVTAIIEPVNGKSVPLELYDNGAGVDIVKNDGIYSGYFFEFHGNGRYSLKVRVENSKKKSRLALPRSRALYIPGYLENGQITMNPSRPVINDEDFYLGEFSRTASGGSFIVNNIPPGVQPDLYKPEKVTDLEAKIEGNTIVLTWTATGDDLDKGTVSGYDLRMNTNPSDLRNNFDNSTTVNTSSLMPQIAGSSESFTFVPNNIAIENGTILYFALTAFDKVAHKSDLSNIAQAALLIPPTPAPTTVQPLPASTTVQKTPAPTTVLPPSSDDSSGTLDITFLTMIVCSSVIIICIIISITVCIVNCRKKKRNPEIRP</sequence>
<keyword evidence="4" id="KW-0479">Metal-binding</keyword>
<feature type="signal peptide" evidence="13">
    <location>
        <begin position="1"/>
        <end position="22"/>
    </location>
</feature>
<accession>A0A974D420</accession>
<evidence type="ECO:0000256" key="1">
    <source>
        <dbReference type="ARBA" id="ARBA00006398"/>
    </source>
</evidence>
<gene>
    <name evidence="15" type="ORF">XELAEV_18023372mg</name>
</gene>
<feature type="domain" description="VWFA" evidence="14">
    <location>
        <begin position="301"/>
        <end position="472"/>
    </location>
</feature>
<dbReference type="Gene3D" id="2.60.40.10">
    <property type="entry name" value="Immunoglobulins"/>
    <property type="match status" value="1"/>
</dbReference>
<dbReference type="GO" id="GO:0006508">
    <property type="term" value="P:proteolysis"/>
    <property type="evidence" value="ECO:0007669"/>
    <property type="project" value="UniProtKB-KW"/>
</dbReference>
<dbReference type="SUPFAM" id="SSF53300">
    <property type="entry name" value="vWA-like"/>
    <property type="match status" value="1"/>
</dbReference>
<dbReference type="InterPro" id="IPR013642">
    <property type="entry name" value="CLCA_N"/>
</dbReference>
<keyword evidence="12" id="KW-0812">Transmembrane</keyword>
<evidence type="ECO:0000256" key="10">
    <source>
        <dbReference type="ARBA" id="ARBA00023214"/>
    </source>
</evidence>
<name>A0A974D420_XENLA</name>
<keyword evidence="9" id="KW-0325">Glycoprotein</keyword>
<dbReference type="PANTHER" id="PTHR10579:SF175">
    <property type="entry name" value="CALCIUM-ACTIVATED CHLORIDE CHANNEL REGULATOR 1"/>
    <property type="match status" value="1"/>
</dbReference>
<proteinExistence type="inferred from homology"/>
<evidence type="ECO:0000256" key="7">
    <source>
        <dbReference type="ARBA" id="ARBA00022833"/>
    </source>
</evidence>
<dbReference type="Proteomes" id="UP000694892">
    <property type="component" value="Chromosome 4L"/>
</dbReference>
<dbReference type="AlphaFoldDB" id="A0A974D420"/>
<evidence type="ECO:0000256" key="5">
    <source>
        <dbReference type="ARBA" id="ARBA00022729"/>
    </source>
</evidence>
<dbReference type="InterPro" id="IPR013783">
    <property type="entry name" value="Ig-like_fold"/>
</dbReference>
<dbReference type="InterPro" id="IPR051266">
    <property type="entry name" value="CLCR"/>
</dbReference>
<dbReference type="Gene3D" id="3.40.50.410">
    <property type="entry name" value="von Willebrand factor, type A domain"/>
    <property type="match status" value="1"/>
</dbReference>
<feature type="chain" id="PRO_5037491469" description="VWFA domain-containing protein" evidence="13">
    <location>
        <begin position="23"/>
        <end position="942"/>
    </location>
</feature>
<dbReference type="EMBL" id="CM004472">
    <property type="protein sequence ID" value="OCT85208.1"/>
    <property type="molecule type" value="Genomic_DNA"/>
</dbReference>
<keyword evidence="5 13" id="KW-0732">Signal</keyword>
<dbReference type="NCBIfam" id="TIGR00868">
    <property type="entry name" value="hCaCC"/>
    <property type="match status" value="1"/>
</dbReference>
<dbReference type="InterPro" id="IPR004727">
    <property type="entry name" value="CLCA_chordata"/>
</dbReference>
<evidence type="ECO:0000256" key="12">
    <source>
        <dbReference type="SAM" id="Phobius"/>
    </source>
</evidence>
<dbReference type="GO" id="GO:0046872">
    <property type="term" value="F:metal ion binding"/>
    <property type="evidence" value="ECO:0007669"/>
    <property type="project" value="UniProtKB-KW"/>
</dbReference>
<dbReference type="OMA" id="EHFEFKP"/>
<keyword evidence="10" id="KW-0868">Chloride</keyword>
<dbReference type="PROSITE" id="PS50234">
    <property type="entry name" value="VWFA"/>
    <property type="match status" value="1"/>
</dbReference>
<keyword evidence="12" id="KW-0472">Membrane</keyword>
<keyword evidence="7" id="KW-0862">Zinc</keyword>
<evidence type="ECO:0000256" key="13">
    <source>
        <dbReference type="SAM" id="SignalP"/>
    </source>
</evidence>
<dbReference type="Pfam" id="PF00092">
    <property type="entry name" value="VWA"/>
    <property type="match status" value="1"/>
</dbReference>
<evidence type="ECO:0000256" key="2">
    <source>
        <dbReference type="ARBA" id="ARBA00022448"/>
    </source>
</evidence>
<evidence type="ECO:0000256" key="6">
    <source>
        <dbReference type="ARBA" id="ARBA00022801"/>
    </source>
</evidence>
<evidence type="ECO:0000313" key="15">
    <source>
        <dbReference type="EMBL" id="OCT85208.1"/>
    </source>
</evidence>
<evidence type="ECO:0000256" key="8">
    <source>
        <dbReference type="ARBA" id="ARBA00023049"/>
    </source>
</evidence>
<dbReference type="Pfam" id="PF08434">
    <property type="entry name" value="CLCA"/>
    <property type="match status" value="1"/>
</dbReference>
<feature type="transmembrane region" description="Helical" evidence="12">
    <location>
        <begin position="904"/>
        <end position="931"/>
    </location>
</feature>
<evidence type="ECO:0000259" key="14">
    <source>
        <dbReference type="PROSITE" id="PS50234"/>
    </source>
</evidence>
<dbReference type="PANTHER" id="PTHR10579">
    <property type="entry name" value="CALCIUM-ACTIVATED CHLORIDE CHANNEL REGULATOR"/>
    <property type="match status" value="1"/>
</dbReference>
<keyword evidence="8" id="KW-0482">Metalloprotease</keyword>
<protein>
    <recommendedName>
        <fullName evidence="14">VWFA domain-containing protein</fullName>
    </recommendedName>
</protein>
<dbReference type="InterPro" id="IPR002035">
    <property type="entry name" value="VWF_A"/>
</dbReference>
<organism evidence="15 16">
    <name type="scientific">Xenopus laevis</name>
    <name type="common">African clawed frog</name>
    <dbReference type="NCBI Taxonomy" id="8355"/>
    <lineage>
        <taxon>Eukaryota</taxon>
        <taxon>Metazoa</taxon>
        <taxon>Chordata</taxon>
        <taxon>Craniata</taxon>
        <taxon>Vertebrata</taxon>
        <taxon>Euteleostomi</taxon>
        <taxon>Amphibia</taxon>
        <taxon>Batrachia</taxon>
        <taxon>Anura</taxon>
        <taxon>Pipoidea</taxon>
        <taxon>Pipidae</taxon>
        <taxon>Xenopodinae</taxon>
        <taxon>Xenopus</taxon>
        <taxon>Xenopus</taxon>
    </lineage>
</organism>
<keyword evidence="6" id="KW-0378">Hydrolase</keyword>
<keyword evidence="2" id="KW-0813">Transport</keyword>
<feature type="region of interest" description="Disordered" evidence="11">
    <location>
        <begin position="873"/>
        <end position="898"/>
    </location>
</feature>